<dbReference type="InterPro" id="IPR011049">
    <property type="entry name" value="Serralysin-like_metalloprot_C"/>
</dbReference>
<gene>
    <name evidence="5" type="ORF">KIH74_14850</name>
</gene>
<protein>
    <recommendedName>
        <fullName evidence="7">Calcium-binding protein</fullName>
    </recommendedName>
</protein>
<dbReference type="Gene3D" id="2.150.10.10">
    <property type="entry name" value="Serralysin-like metalloprotease, C-terminal"/>
    <property type="match status" value="2"/>
</dbReference>
<feature type="signal peptide" evidence="4">
    <location>
        <begin position="1"/>
        <end position="15"/>
    </location>
</feature>
<comment type="caution">
    <text evidence="5">The sequence shown here is derived from an EMBL/GenBank/DDBJ whole genome shotgun (WGS) entry which is preliminary data.</text>
</comment>
<keyword evidence="6" id="KW-1185">Reference proteome</keyword>
<reference evidence="5 6" key="1">
    <citation type="submission" date="2021-05" db="EMBL/GenBank/DDBJ databases">
        <title>Kineosporia and Streptomyces sp. nov. two new marine actinobacteria isolated from Coral.</title>
        <authorList>
            <person name="Buangrab K."/>
            <person name="Sutthacheep M."/>
            <person name="Yeemin T."/>
            <person name="Harunari E."/>
            <person name="Igarashi Y."/>
            <person name="Kanchanasin P."/>
            <person name="Tanasupawat S."/>
            <person name="Phongsopitanun W."/>
        </authorList>
    </citation>
    <scope>NUCLEOTIDE SEQUENCE [LARGE SCALE GENOMIC DNA]</scope>
    <source>
        <strain evidence="5 6">J2-2</strain>
    </source>
</reference>
<evidence type="ECO:0000313" key="5">
    <source>
        <dbReference type="EMBL" id="MBT0770217.1"/>
    </source>
</evidence>
<evidence type="ECO:0000256" key="1">
    <source>
        <dbReference type="ARBA" id="ARBA00004613"/>
    </source>
</evidence>
<dbReference type="RefSeq" id="WP_214156506.1">
    <property type="nucleotide sequence ID" value="NZ_JAHBAY010000005.1"/>
</dbReference>
<evidence type="ECO:0000313" key="6">
    <source>
        <dbReference type="Proteomes" id="UP001197247"/>
    </source>
</evidence>
<evidence type="ECO:0008006" key="7">
    <source>
        <dbReference type="Google" id="ProtNLM"/>
    </source>
</evidence>
<comment type="subcellular location">
    <subcellularLocation>
        <location evidence="1">Secreted</location>
    </subcellularLocation>
</comment>
<dbReference type="PANTHER" id="PTHR38340:SF1">
    <property type="entry name" value="S-LAYER PROTEIN"/>
    <property type="match status" value="1"/>
</dbReference>
<evidence type="ECO:0000256" key="4">
    <source>
        <dbReference type="SAM" id="SignalP"/>
    </source>
</evidence>
<feature type="chain" id="PRO_5046778777" description="Calcium-binding protein" evidence="4">
    <location>
        <begin position="16"/>
        <end position="298"/>
    </location>
</feature>
<keyword evidence="2" id="KW-0964">Secreted</keyword>
<keyword evidence="4" id="KW-0732">Signal</keyword>
<dbReference type="Proteomes" id="UP001197247">
    <property type="component" value="Unassembled WGS sequence"/>
</dbReference>
<proteinExistence type="predicted"/>
<sequence length="298" mass="31083">MTTAACLAALAPAQAAIAPATVRVSNSRLDYVAADGQANRLSVWLGPIHRVGNGFSENYLIDDVYPIRIAGGDCVHPRASDPTRVRCTVTHGSDSNGQPGGVGPASFALSYTGRFRLGDGDDTVRLHNPKDRRIFSQFWLGPGHDTALTRQSGERRDPSAVYGQDGQDRIVAGIPDSLSLVTGGNGDDWISLIGPAPVSDDDGVYRRETGNGVASGGNGDDQIHGGQGPQTLSGDAGDDRIDGGDGDDELNGGPGDDRLWGRQGNDTIRGGNGNDRLYGGLGRDRLIGGPGKDLTVAR</sequence>
<organism evidence="5 6">
    <name type="scientific">Kineosporia corallincola</name>
    <dbReference type="NCBI Taxonomy" id="2835133"/>
    <lineage>
        <taxon>Bacteria</taxon>
        <taxon>Bacillati</taxon>
        <taxon>Actinomycetota</taxon>
        <taxon>Actinomycetes</taxon>
        <taxon>Kineosporiales</taxon>
        <taxon>Kineosporiaceae</taxon>
        <taxon>Kineosporia</taxon>
    </lineage>
</organism>
<accession>A0ABS5TGJ8</accession>
<dbReference type="InterPro" id="IPR050557">
    <property type="entry name" value="RTX_toxin/Mannuronan_C5-epim"/>
</dbReference>
<name>A0ABS5TGJ8_9ACTN</name>
<dbReference type="InterPro" id="IPR001343">
    <property type="entry name" value="Hemolysn_Ca-bd"/>
</dbReference>
<dbReference type="InterPro" id="IPR018511">
    <property type="entry name" value="Hemolysin-typ_Ca-bd_CS"/>
</dbReference>
<dbReference type="SUPFAM" id="SSF51120">
    <property type="entry name" value="beta-Roll"/>
    <property type="match status" value="1"/>
</dbReference>
<feature type="region of interest" description="Disordered" evidence="3">
    <location>
        <begin position="146"/>
        <end position="166"/>
    </location>
</feature>
<dbReference type="PRINTS" id="PR00313">
    <property type="entry name" value="CABNDNGRPT"/>
</dbReference>
<dbReference type="PROSITE" id="PS00330">
    <property type="entry name" value="HEMOLYSIN_CALCIUM"/>
    <property type="match status" value="3"/>
</dbReference>
<evidence type="ECO:0000256" key="3">
    <source>
        <dbReference type="SAM" id="MobiDB-lite"/>
    </source>
</evidence>
<feature type="region of interest" description="Disordered" evidence="3">
    <location>
        <begin position="193"/>
        <end position="298"/>
    </location>
</feature>
<evidence type="ECO:0000256" key="2">
    <source>
        <dbReference type="ARBA" id="ARBA00022525"/>
    </source>
</evidence>
<dbReference type="Pfam" id="PF00353">
    <property type="entry name" value="HemolysinCabind"/>
    <property type="match status" value="3"/>
</dbReference>
<dbReference type="PANTHER" id="PTHR38340">
    <property type="entry name" value="S-LAYER PROTEIN"/>
    <property type="match status" value="1"/>
</dbReference>
<dbReference type="EMBL" id="JAHBAY010000005">
    <property type="protein sequence ID" value="MBT0770217.1"/>
    <property type="molecule type" value="Genomic_DNA"/>
</dbReference>